<dbReference type="InterPro" id="IPR032466">
    <property type="entry name" value="Metal_Hydrolase"/>
</dbReference>
<evidence type="ECO:0000313" key="1">
    <source>
        <dbReference type="EMBL" id="GBH29875.1"/>
    </source>
</evidence>
<dbReference type="Proteomes" id="UP000290975">
    <property type="component" value="Unassembled WGS sequence"/>
</dbReference>
<dbReference type="GO" id="GO:0006508">
    <property type="term" value="P:proteolysis"/>
    <property type="evidence" value="ECO:0007669"/>
    <property type="project" value="InterPro"/>
</dbReference>
<dbReference type="STRING" id="1192759.GCA_000277525_01166"/>
<dbReference type="AlphaFoldDB" id="A0A401IZY0"/>
<dbReference type="Pfam" id="PF01244">
    <property type="entry name" value="Peptidase_M19"/>
    <property type="match status" value="1"/>
</dbReference>
<proteinExistence type="predicted"/>
<reference evidence="1 2" key="1">
    <citation type="submission" date="2014-12" db="EMBL/GenBank/DDBJ databases">
        <title>Whole genome sequencing of Sphingobium xenophagum OW59.</title>
        <authorList>
            <person name="Ohta Y."/>
            <person name="Nishi S."/>
            <person name="Hatada Y."/>
        </authorList>
    </citation>
    <scope>NUCLEOTIDE SEQUENCE [LARGE SCALE GENOMIC DNA]</scope>
    <source>
        <strain evidence="1 2">OW59</strain>
    </source>
</reference>
<dbReference type="Gene3D" id="3.20.20.140">
    <property type="entry name" value="Metal-dependent hydrolases"/>
    <property type="match status" value="1"/>
</dbReference>
<gene>
    <name evidence="1" type="ORF">MBESOW_P1129</name>
</gene>
<sequence>MGAALVALLAGPASAQAVPKKVQQLHQKLLTLDSHMDTPASLDLPGWSIEEEHDVHLDYTQVDLPRMKKGGLDGGFWAIYTSQGPLTVEGFHKARDFAILRGVSIRQMVAADPANFALALEAKDAAPIAAAGKRVVYMSIENAYPLGEDVSLLQTFYDMGVRVVGFAHFAHNQFADSSTDPSKKPRYGGLSPLGKELLKEMNRLGVVPDASHSSDQVLDDLLALSTTPVLLTHSGCKAIYDHPRNIDDDHLKALAAKGGVIQMNAYGSYLKASKPNPERQKAMGALFASLREGGAITAEKRAELLARRQEIDRLYPETDRATFDDFMTHMLHALKVVGPDHVGIGADWDGGGGVVGMEDVVDLPKITDALLKAGYSEADVQKIWSGNVLRVLAAAEAKKGK</sequence>
<keyword evidence="2" id="KW-1185">Reference proteome</keyword>
<protein>
    <submittedName>
        <fullName evidence="1">Membrane dipeptidase</fullName>
    </submittedName>
</protein>
<dbReference type="PANTHER" id="PTHR10443">
    <property type="entry name" value="MICROSOMAL DIPEPTIDASE"/>
    <property type="match status" value="1"/>
</dbReference>
<dbReference type="CDD" id="cd01301">
    <property type="entry name" value="rDP_like"/>
    <property type="match status" value="1"/>
</dbReference>
<name>A0A401IZY0_SPHXE</name>
<dbReference type="EMBL" id="BBQY01000001">
    <property type="protein sequence ID" value="GBH29875.1"/>
    <property type="molecule type" value="Genomic_DNA"/>
</dbReference>
<dbReference type="SUPFAM" id="SSF51556">
    <property type="entry name" value="Metallo-dependent hydrolases"/>
    <property type="match status" value="1"/>
</dbReference>
<dbReference type="PROSITE" id="PS51365">
    <property type="entry name" value="RENAL_DIPEPTIDASE_2"/>
    <property type="match status" value="1"/>
</dbReference>
<dbReference type="InterPro" id="IPR008257">
    <property type="entry name" value="Pept_M19"/>
</dbReference>
<accession>A0A401IZY0</accession>
<dbReference type="PANTHER" id="PTHR10443:SF12">
    <property type="entry name" value="DIPEPTIDASE"/>
    <property type="match status" value="1"/>
</dbReference>
<evidence type="ECO:0000313" key="2">
    <source>
        <dbReference type="Proteomes" id="UP000290975"/>
    </source>
</evidence>
<dbReference type="GO" id="GO:0070573">
    <property type="term" value="F:metallodipeptidase activity"/>
    <property type="evidence" value="ECO:0007669"/>
    <property type="project" value="InterPro"/>
</dbReference>
<organism evidence="1 2">
    <name type="scientific">Sphingobium xenophagum</name>
    <dbReference type="NCBI Taxonomy" id="121428"/>
    <lineage>
        <taxon>Bacteria</taxon>
        <taxon>Pseudomonadati</taxon>
        <taxon>Pseudomonadota</taxon>
        <taxon>Alphaproteobacteria</taxon>
        <taxon>Sphingomonadales</taxon>
        <taxon>Sphingomonadaceae</taxon>
        <taxon>Sphingobium</taxon>
    </lineage>
</organism>
<dbReference type="Gene3D" id="1.10.287.650">
    <property type="entry name" value="L27 domain"/>
    <property type="match status" value="1"/>
</dbReference>
<comment type="caution">
    <text evidence="1">The sequence shown here is derived from an EMBL/GenBank/DDBJ whole genome shotgun (WGS) entry which is preliminary data.</text>
</comment>